<dbReference type="AlphaFoldDB" id="A0AAD2ECD1"/>
<keyword evidence="3" id="KW-1185">Reference proteome</keyword>
<name>A0AAD2ECD1_9LAMI</name>
<accession>A0AAD2ECD1</accession>
<evidence type="ECO:0000259" key="1">
    <source>
        <dbReference type="Pfam" id="PF13966"/>
    </source>
</evidence>
<organism evidence="2 3">
    <name type="scientific">Fraxinus pennsylvanica</name>
    <dbReference type="NCBI Taxonomy" id="56036"/>
    <lineage>
        <taxon>Eukaryota</taxon>
        <taxon>Viridiplantae</taxon>
        <taxon>Streptophyta</taxon>
        <taxon>Embryophyta</taxon>
        <taxon>Tracheophyta</taxon>
        <taxon>Spermatophyta</taxon>
        <taxon>Magnoliopsida</taxon>
        <taxon>eudicotyledons</taxon>
        <taxon>Gunneridae</taxon>
        <taxon>Pentapetalae</taxon>
        <taxon>asterids</taxon>
        <taxon>lamiids</taxon>
        <taxon>Lamiales</taxon>
        <taxon>Oleaceae</taxon>
        <taxon>Oleeae</taxon>
        <taxon>Fraxinus</taxon>
    </lineage>
</organism>
<sequence length="232" mass="25430">MSRLCAVKVLGSGALLWNAFLRGRQSCECYGKVSKCREGNDVLIWKPSSQGTFSSKSAWEMIRVRYPQTPWGRWVWHSALPKRMSVIMWKAFSGALSVDNKVRQMGVALASSCDCCLTGMEETASHVLSTGEVENEVWRKVSVALGIRWRTKQNWELGGEEELEGELSVSLSSDYDATRNTSAEEAIGKGQLRAKLAITPISSSLNPIQSPAIPTLALLSISLADSGVFTGR</sequence>
<proteinExistence type="predicted"/>
<gene>
    <name evidence="2" type="ORF">FPE_LOCUS30261</name>
</gene>
<reference evidence="2" key="1">
    <citation type="submission" date="2023-05" db="EMBL/GenBank/DDBJ databases">
        <authorList>
            <person name="Huff M."/>
        </authorList>
    </citation>
    <scope>NUCLEOTIDE SEQUENCE</scope>
</reference>
<evidence type="ECO:0000313" key="2">
    <source>
        <dbReference type="EMBL" id="CAI9782831.1"/>
    </source>
</evidence>
<protein>
    <recommendedName>
        <fullName evidence="1">Reverse transcriptase zinc-binding domain-containing protein</fullName>
    </recommendedName>
</protein>
<dbReference type="InterPro" id="IPR026960">
    <property type="entry name" value="RVT-Znf"/>
</dbReference>
<dbReference type="Pfam" id="PF13966">
    <property type="entry name" value="zf-RVT"/>
    <property type="match status" value="1"/>
</dbReference>
<dbReference type="Proteomes" id="UP000834106">
    <property type="component" value="Chromosome 19"/>
</dbReference>
<evidence type="ECO:0000313" key="3">
    <source>
        <dbReference type="Proteomes" id="UP000834106"/>
    </source>
</evidence>
<feature type="domain" description="Reverse transcriptase zinc-binding" evidence="1">
    <location>
        <begin position="53"/>
        <end position="138"/>
    </location>
</feature>
<dbReference type="EMBL" id="OU503054">
    <property type="protein sequence ID" value="CAI9782831.1"/>
    <property type="molecule type" value="Genomic_DNA"/>
</dbReference>